<evidence type="ECO:0000313" key="10">
    <source>
        <dbReference type="EMBL" id="GFN99087.1"/>
    </source>
</evidence>
<evidence type="ECO:0000256" key="2">
    <source>
        <dbReference type="ARBA" id="ARBA00004514"/>
    </source>
</evidence>
<evidence type="ECO:0000256" key="1">
    <source>
        <dbReference type="ARBA" id="ARBA00004126"/>
    </source>
</evidence>
<keyword evidence="11" id="KW-1185">Reference proteome</keyword>
<protein>
    <recommendedName>
        <fullName evidence="4">GTP cyclohydrolase 1 feedback regulatory protein</fullName>
    </recommendedName>
    <alternativeName>
        <fullName evidence="8">GTP cyclohydrolase I feedback regulatory protein</fullName>
    </alternativeName>
</protein>
<evidence type="ECO:0000256" key="5">
    <source>
        <dbReference type="ARBA" id="ARBA00022490"/>
    </source>
</evidence>
<dbReference type="GO" id="GO:0009890">
    <property type="term" value="P:negative regulation of biosynthetic process"/>
    <property type="evidence" value="ECO:0007669"/>
    <property type="project" value="InterPro"/>
</dbReference>
<dbReference type="FunFam" id="3.30.1410.10:FF:000001">
    <property type="entry name" value="GTP cyclohydrolase 1 feedback regulatory protein"/>
    <property type="match status" value="1"/>
</dbReference>
<keyword evidence="5" id="KW-0963">Cytoplasm</keyword>
<proteinExistence type="inferred from homology"/>
<dbReference type="EMBL" id="BLXT01002947">
    <property type="protein sequence ID" value="GFN99087.1"/>
    <property type="molecule type" value="Genomic_DNA"/>
</dbReference>
<evidence type="ECO:0000256" key="3">
    <source>
        <dbReference type="ARBA" id="ARBA00007605"/>
    </source>
</evidence>
<reference evidence="10 11" key="1">
    <citation type="journal article" date="2021" name="Elife">
        <title>Chloroplast acquisition without the gene transfer in kleptoplastic sea slugs, Plakobranchus ocellatus.</title>
        <authorList>
            <person name="Maeda T."/>
            <person name="Takahashi S."/>
            <person name="Yoshida T."/>
            <person name="Shimamura S."/>
            <person name="Takaki Y."/>
            <person name="Nagai Y."/>
            <person name="Toyoda A."/>
            <person name="Suzuki Y."/>
            <person name="Arimoto A."/>
            <person name="Ishii H."/>
            <person name="Satoh N."/>
            <person name="Nishiyama T."/>
            <person name="Hasebe M."/>
            <person name="Maruyama T."/>
            <person name="Minagawa J."/>
            <person name="Obokata J."/>
            <person name="Shigenobu S."/>
        </authorList>
    </citation>
    <scope>NUCLEOTIDE SEQUENCE [LARGE SCALE GENOMIC DNA]</scope>
</reference>
<dbReference type="PANTHER" id="PTHR16852:SF2">
    <property type="entry name" value="GTP CYCLOHYDROLASE 1 FEEDBACK REGULATORY PROTEIN"/>
    <property type="match status" value="1"/>
</dbReference>
<comment type="similarity">
    <text evidence="3">Belongs to the GFRP family.</text>
</comment>
<sequence length="135" mass="14835">MMPYVIISNQVRLDVGPTFVGDEWSDPVLMEFLDASLIKQLGNNYAQYKTDLPPRKVLNRLETKGYRLITVTGVGQTCIWTLHKEASACQNGMDGENIDSSSSSNSNNRLESSDAGIDSSMSDGHLEELGTNIGY</sequence>
<feature type="region of interest" description="Disordered" evidence="9">
    <location>
        <begin position="92"/>
        <end position="135"/>
    </location>
</feature>
<dbReference type="InterPro" id="IPR009112">
    <property type="entry name" value="GTP_CycHdrlase_I_reg"/>
</dbReference>
<dbReference type="AlphaFoldDB" id="A0AAV3ZXB9"/>
<comment type="subcellular location">
    <subcellularLocation>
        <location evidence="2">Cytoplasm</location>
        <location evidence="2">Cytosol</location>
    </subcellularLocation>
    <subcellularLocation>
        <location evidence="1">Nucleus membrane</location>
    </subcellularLocation>
</comment>
<evidence type="ECO:0000256" key="8">
    <source>
        <dbReference type="ARBA" id="ARBA00032599"/>
    </source>
</evidence>
<evidence type="ECO:0000256" key="7">
    <source>
        <dbReference type="ARBA" id="ARBA00023242"/>
    </source>
</evidence>
<comment type="caution">
    <text evidence="10">The sequence shown here is derived from an EMBL/GenBank/DDBJ whole genome shotgun (WGS) entry which is preliminary data.</text>
</comment>
<keyword evidence="6" id="KW-0472">Membrane</keyword>
<dbReference type="GO" id="GO:0031965">
    <property type="term" value="C:nuclear membrane"/>
    <property type="evidence" value="ECO:0007669"/>
    <property type="project" value="UniProtKB-SubCell"/>
</dbReference>
<dbReference type="Gene3D" id="3.30.1410.10">
    <property type="entry name" value="GTP cyclohydrolase I feedback regulatory protein GFRP"/>
    <property type="match status" value="1"/>
</dbReference>
<keyword evidence="7" id="KW-0539">Nucleus</keyword>
<evidence type="ECO:0000256" key="4">
    <source>
        <dbReference type="ARBA" id="ARBA00020099"/>
    </source>
</evidence>
<organism evidence="10 11">
    <name type="scientific">Plakobranchus ocellatus</name>
    <dbReference type="NCBI Taxonomy" id="259542"/>
    <lineage>
        <taxon>Eukaryota</taxon>
        <taxon>Metazoa</taxon>
        <taxon>Spiralia</taxon>
        <taxon>Lophotrochozoa</taxon>
        <taxon>Mollusca</taxon>
        <taxon>Gastropoda</taxon>
        <taxon>Heterobranchia</taxon>
        <taxon>Euthyneura</taxon>
        <taxon>Panpulmonata</taxon>
        <taxon>Sacoglossa</taxon>
        <taxon>Placobranchoidea</taxon>
        <taxon>Plakobranchidae</taxon>
        <taxon>Plakobranchus</taxon>
    </lineage>
</organism>
<gene>
    <name evidence="10" type="ORF">PoB_002559300</name>
</gene>
<evidence type="ECO:0000256" key="6">
    <source>
        <dbReference type="ARBA" id="ARBA00023136"/>
    </source>
</evidence>
<dbReference type="SUPFAM" id="SSF69761">
    <property type="entry name" value="GTP cyclohydrolase I feedback regulatory protein, GFRP"/>
    <property type="match status" value="1"/>
</dbReference>
<dbReference type="PANTHER" id="PTHR16852">
    <property type="entry name" value="GTP CYCLOHYDROLASE 1 FEEDBACK REGULATORY PROTEIN"/>
    <property type="match status" value="1"/>
</dbReference>
<dbReference type="InterPro" id="IPR036717">
    <property type="entry name" value="GFRP_sf"/>
</dbReference>
<name>A0AAV3ZXB9_9GAST</name>
<accession>A0AAV3ZXB9</accession>
<evidence type="ECO:0000313" key="11">
    <source>
        <dbReference type="Proteomes" id="UP000735302"/>
    </source>
</evidence>
<dbReference type="Proteomes" id="UP000735302">
    <property type="component" value="Unassembled WGS sequence"/>
</dbReference>
<evidence type="ECO:0000256" key="9">
    <source>
        <dbReference type="SAM" id="MobiDB-lite"/>
    </source>
</evidence>
<dbReference type="Pfam" id="PF06399">
    <property type="entry name" value="GFRP"/>
    <property type="match status" value="1"/>
</dbReference>
<dbReference type="GO" id="GO:0005829">
    <property type="term" value="C:cytosol"/>
    <property type="evidence" value="ECO:0007669"/>
    <property type="project" value="UniProtKB-SubCell"/>
</dbReference>
<dbReference type="GO" id="GO:0044549">
    <property type="term" value="F:GTP cyclohydrolase binding"/>
    <property type="evidence" value="ECO:0007669"/>
    <property type="project" value="TreeGrafter"/>
</dbReference>